<sequence>MEIAVVENDYVLPTVMYEHDWIHILYMGISTIFFLIQVCQRISVDLFYSSNDLKTGIYIPSLNRYPTELTPSPSSISYIWYIVFIWQAILIIYSIIGVFRRTSSGSYFYQHPCAMNKWCFFYMAFGLILYTPQLAAAAKNKYGIGISIFRHVGTLCEVLIILVVVHVSLWENLNNYLRQRFFVDVWLTRLLYHNGLALWASVLFYESCLSIVIGFIYSNYISPITASFIGCSVLLFGLLILSILENIIFYNSLAFTLSPWFAFIWLLGGIVFRQHDELSSSIDVIWSIGTIKQAQIVTNAPSIWLYNQSTWSQCLCYSLQYPSVEYFNSFPLNLSCQLFSNLSSYPFQIINNSNVTVYLLQPLVQYTPCCSNLTWLITQMKSRMNSLNISSITGLALDSNNNRLATVASSKLQLVSTTSFSFVNSSINLPTGSQAISYSQGSLYVGIFPVATPYTLYVYSSLNLTKTGNMNFTQGGPQRIIWLFSNTLVCVLTQTNPSSVSKANFYNWPSNTLNQSITLAIQNAYGLGKASNNDSFVYITDGSWGGNIWQLKTTSPYNFTLFATSATSSESPTSVTFDGCNRMWAAFANFGVRIYDINSRSLLYAWNLTSTYSMLYDIVITNQYQLYLADKTSGTLARYGSELQCTN</sequence>
<name>A0A815P6C6_9BILA</name>
<proteinExistence type="predicted"/>
<feature type="transmembrane region" description="Helical" evidence="1">
    <location>
        <begin position="21"/>
        <end position="39"/>
    </location>
</feature>
<dbReference type="PANTHER" id="PTHR33802">
    <property type="entry name" value="SI:CH211-161H7.5-RELATED"/>
    <property type="match status" value="1"/>
</dbReference>
<dbReference type="Proteomes" id="UP000663877">
    <property type="component" value="Unassembled WGS sequence"/>
</dbReference>
<evidence type="ECO:0000313" key="4">
    <source>
        <dbReference type="EMBL" id="CAF1445327.1"/>
    </source>
</evidence>
<keyword evidence="1" id="KW-0812">Transmembrane</keyword>
<evidence type="ECO:0000313" key="2">
    <source>
        <dbReference type="EMBL" id="CAF0929796.1"/>
    </source>
</evidence>
<feature type="transmembrane region" description="Helical" evidence="1">
    <location>
        <begin position="224"/>
        <end position="244"/>
    </location>
</feature>
<dbReference type="AlphaFoldDB" id="A0A815P6C6"/>
<feature type="transmembrane region" description="Helical" evidence="1">
    <location>
        <begin position="190"/>
        <end position="217"/>
    </location>
</feature>
<dbReference type="SUPFAM" id="SSF101898">
    <property type="entry name" value="NHL repeat"/>
    <property type="match status" value="1"/>
</dbReference>
<comment type="caution">
    <text evidence="3">The sequence shown here is derived from an EMBL/GenBank/DDBJ whole genome shotgun (WGS) entry which is preliminary data.</text>
</comment>
<keyword evidence="5" id="KW-1185">Reference proteome</keyword>
<evidence type="ECO:0000313" key="5">
    <source>
        <dbReference type="Proteomes" id="UP000663832"/>
    </source>
</evidence>
<protein>
    <recommendedName>
        <fullName evidence="6">Transmembrane protein</fullName>
    </recommendedName>
</protein>
<evidence type="ECO:0000256" key="1">
    <source>
        <dbReference type="SAM" id="Phobius"/>
    </source>
</evidence>
<keyword evidence="1" id="KW-1133">Transmembrane helix</keyword>
<dbReference type="Proteomes" id="UP000663832">
    <property type="component" value="Unassembled WGS sequence"/>
</dbReference>
<dbReference type="EMBL" id="CAJNOM010000451">
    <property type="protein sequence ID" value="CAF1445327.1"/>
    <property type="molecule type" value="Genomic_DNA"/>
</dbReference>
<reference evidence="3" key="1">
    <citation type="submission" date="2021-02" db="EMBL/GenBank/DDBJ databases">
        <authorList>
            <person name="Nowell W R."/>
        </authorList>
    </citation>
    <scope>NUCLEOTIDE SEQUENCE</scope>
</reference>
<evidence type="ECO:0000313" key="3">
    <source>
        <dbReference type="EMBL" id="CAF1444739.1"/>
    </source>
</evidence>
<dbReference type="OrthoDB" id="10055047at2759"/>
<dbReference type="PANTHER" id="PTHR33802:SF1">
    <property type="entry name" value="XK-RELATED PROTEIN"/>
    <property type="match status" value="1"/>
</dbReference>
<keyword evidence="1" id="KW-0472">Membrane</keyword>
<dbReference type="EMBL" id="CAJNOI010000045">
    <property type="protein sequence ID" value="CAF0929796.1"/>
    <property type="molecule type" value="Genomic_DNA"/>
</dbReference>
<feature type="transmembrane region" description="Helical" evidence="1">
    <location>
        <begin position="119"/>
        <end position="136"/>
    </location>
</feature>
<dbReference type="EMBL" id="CAJNOM010000450">
    <property type="protein sequence ID" value="CAF1444739.1"/>
    <property type="molecule type" value="Genomic_DNA"/>
</dbReference>
<organism evidence="3 5">
    <name type="scientific">Adineta steineri</name>
    <dbReference type="NCBI Taxonomy" id="433720"/>
    <lineage>
        <taxon>Eukaryota</taxon>
        <taxon>Metazoa</taxon>
        <taxon>Spiralia</taxon>
        <taxon>Gnathifera</taxon>
        <taxon>Rotifera</taxon>
        <taxon>Eurotatoria</taxon>
        <taxon>Bdelloidea</taxon>
        <taxon>Adinetida</taxon>
        <taxon>Adinetidae</taxon>
        <taxon>Adineta</taxon>
    </lineage>
</organism>
<evidence type="ECO:0008006" key="6">
    <source>
        <dbReference type="Google" id="ProtNLM"/>
    </source>
</evidence>
<accession>A0A815P6C6</accession>
<feature type="transmembrane region" description="Helical" evidence="1">
    <location>
        <begin position="148"/>
        <end position="170"/>
    </location>
</feature>
<feature type="transmembrane region" description="Helical" evidence="1">
    <location>
        <begin position="78"/>
        <end position="99"/>
    </location>
</feature>
<gene>
    <name evidence="2" type="ORF">BJG266_LOCUS12021</name>
    <name evidence="3" type="ORF">QVE165_LOCUS39880</name>
    <name evidence="4" type="ORF">QVE165_LOCUS39921</name>
</gene>
<feature type="transmembrane region" description="Helical" evidence="1">
    <location>
        <begin position="250"/>
        <end position="272"/>
    </location>
</feature>